<dbReference type="RefSeq" id="WP_253760730.1">
    <property type="nucleotide sequence ID" value="NZ_JAMZDZ010000001.1"/>
</dbReference>
<accession>A0ABV8LXI2</accession>
<evidence type="ECO:0000313" key="3">
    <source>
        <dbReference type="Proteomes" id="UP001595816"/>
    </source>
</evidence>
<organism evidence="2 3">
    <name type="scientific">Hamadaea flava</name>
    <dbReference type="NCBI Taxonomy" id="1742688"/>
    <lineage>
        <taxon>Bacteria</taxon>
        <taxon>Bacillati</taxon>
        <taxon>Actinomycetota</taxon>
        <taxon>Actinomycetes</taxon>
        <taxon>Micromonosporales</taxon>
        <taxon>Micromonosporaceae</taxon>
        <taxon>Hamadaea</taxon>
    </lineage>
</organism>
<dbReference type="EMBL" id="JBHSAY010000024">
    <property type="protein sequence ID" value="MFC4135750.1"/>
    <property type="molecule type" value="Genomic_DNA"/>
</dbReference>
<feature type="domain" description="Suppressor of fused-like" evidence="1">
    <location>
        <begin position="43"/>
        <end position="180"/>
    </location>
</feature>
<proteinExistence type="predicted"/>
<protein>
    <submittedName>
        <fullName evidence="2">Suppressor of fused domain protein</fullName>
    </submittedName>
</protein>
<evidence type="ECO:0000313" key="2">
    <source>
        <dbReference type="EMBL" id="MFC4135750.1"/>
    </source>
</evidence>
<dbReference type="Proteomes" id="UP001595816">
    <property type="component" value="Unassembled WGS sequence"/>
</dbReference>
<evidence type="ECO:0000259" key="1">
    <source>
        <dbReference type="Pfam" id="PF05076"/>
    </source>
</evidence>
<dbReference type="InterPro" id="IPR020941">
    <property type="entry name" value="SUFU-like_domain"/>
</dbReference>
<dbReference type="Pfam" id="PF05076">
    <property type="entry name" value="SUFU"/>
    <property type="match status" value="1"/>
</dbReference>
<reference evidence="3" key="1">
    <citation type="journal article" date="2019" name="Int. J. Syst. Evol. Microbiol.">
        <title>The Global Catalogue of Microorganisms (GCM) 10K type strain sequencing project: providing services to taxonomists for standard genome sequencing and annotation.</title>
        <authorList>
            <consortium name="The Broad Institute Genomics Platform"/>
            <consortium name="The Broad Institute Genome Sequencing Center for Infectious Disease"/>
            <person name="Wu L."/>
            <person name="Ma J."/>
        </authorList>
    </citation>
    <scope>NUCLEOTIDE SEQUENCE [LARGE SCALE GENOMIC DNA]</scope>
    <source>
        <strain evidence="3">CGMCC 4.7289</strain>
    </source>
</reference>
<comment type="caution">
    <text evidence="2">The sequence shown here is derived from an EMBL/GenBank/DDBJ whole genome shotgun (WGS) entry which is preliminary data.</text>
</comment>
<keyword evidence="3" id="KW-1185">Reference proteome</keyword>
<gene>
    <name evidence="2" type="ORF">ACFOZ4_34500</name>
</gene>
<sequence>MSRSALVSHLENHLGLIKVGWNADADDTPMPFQVVRYVGSVAGGIAFSTLGLSRRELLSDISGRRFRQELLMIAPHEAADYVPALLQQVGLEAISGDRAFLRGRVLGPRGRLVPDTAMEALYTAMPVYLPEEFADTVDDSGNEILIPWLVPITHAEAHLVFEEGWRKFEDKLADEDPDLVQWSRPSMV</sequence>
<name>A0ABV8LXI2_9ACTN</name>